<dbReference type="InterPro" id="IPR012675">
    <property type="entry name" value="Beta-grasp_dom_sf"/>
</dbReference>
<evidence type="ECO:0000256" key="2">
    <source>
        <dbReference type="ARBA" id="ARBA00022553"/>
    </source>
</evidence>
<dbReference type="GO" id="GO:1990140">
    <property type="term" value="C:molybdopterin synthase complex"/>
    <property type="evidence" value="ECO:0007669"/>
    <property type="project" value="UniProtKB-UniRule"/>
</dbReference>
<feature type="modified residue" description="1-thioglycine; alternate" evidence="5">
    <location>
        <position position="93"/>
    </location>
</feature>
<dbReference type="InterPro" id="IPR016155">
    <property type="entry name" value="Mopterin_synth/thiamin_S_b"/>
</dbReference>
<evidence type="ECO:0000256" key="5">
    <source>
        <dbReference type="HAMAP-Rule" id="MF_03051"/>
    </source>
</evidence>
<dbReference type="Gene3D" id="3.10.20.30">
    <property type="match status" value="1"/>
</dbReference>
<organism evidence="6 7">
    <name type="scientific">Sporisorium reilianum f. sp. reilianum</name>
    <dbReference type="NCBI Taxonomy" id="72559"/>
    <lineage>
        <taxon>Eukaryota</taxon>
        <taxon>Fungi</taxon>
        <taxon>Dikarya</taxon>
        <taxon>Basidiomycota</taxon>
        <taxon>Ustilaginomycotina</taxon>
        <taxon>Ustilaginomycetes</taxon>
        <taxon>Ustilaginales</taxon>
        <taxon>Ustilaginaceae</taxon>
        <taxon>Sporisorium</taxon>
    </lineage>
</organism>
<dbReference type="PANTHER" id="PTHR33359:SF1">
    <property type="entry name" value="MOLYBDOPTERIN SYNTHASE SULFUR CARRIER SUBUNIT"/>
    <property type="match status" value="1"/>
</dbReference>
<keyword evidence="4 5" id="KW-0501">Molybdenum cofactor biosynthesis</keyword>
<dbReference type="PANTHER" id="PTHR33359">
    <property type="entry name" value="MOLYBDOPTERIN SYNTHASE SULFUR CARRIER SUBUNIT"/>
    <property type="match status" value="1"/>
</dbReference>
<dbReference type="EMBL" id="LT795072">
    <property type="protein sequence ID" value="SJX65788.1"/>
    <property type="molecule type" value="Genomic_DNA"/>
</dbReference>
<evidence type="ECO:0000256" key="1">
    <source>
        <dbReference type="ARBA" id="ARBA00022490"/>
    </source>
</evidence>
<dbReference type="SUPFAM" id="SSF54285">
    <property type="entry name" value="MoaD/ThiS"/>
    <property type="match status" value="1"/>
</dbReference>
<reference evidence="6 7" key="1">
    <citation type="submission" date="2017-02" db="EMBL/GenBank/DDBJ databases">
        <authorList>
            <person name="Peterson S.W."/>
        </authorList>
    </citation>
    <scope>NUCLEOTIDE SEQUENCE [LARGE SCALE GENOMIC DNA]</scope>
    <source>
        <strain evidence="6 7">SRS1_H2-8</strain>
    </source>
</reference>
<protein>
    <recommendedName>
        <fullName evidence="5">Molybdopterin synthase sulfur carrier subunit</fullName>
    </recommendedName>
    <alternativeName>
        <fullName evidence="5">Molybdenum cofactor synthesis protein 2 small subunit</fullName>
    </alternativeName>
    <alternativeName>
        <fullName evidence="5">Molybdenum cofactor synthesis protein 2A</fullName>
        <shortName evidence="5">MOCS2A</shortName>
    </alternativeName>
    <alternativeName>
        <fullName evidence="5">Sulfur carrier protein MOCS2A</fullName>
    </alternativeName>
</protein>
<comment type="subunit">
    <text evidence="5">Heterotetramer; composed of 2 small (MOCS2A) and 2 large (MOCS2B) subunits.</text>
</comment>
<keyword evidence="3 5" id="KW-0547">Nucleotide-binding</keyword>
<evidence type="ECO:0000256" key="4">
    <source>
        <dbReference type="ARBA" id="ARBA00023150"/>
    </source>
</evidence>
<sequence length="93" mass="9795">MSSGSASVRILYFAAARTTIGHSSETLSLPSTPFPLSSLVSLIGDKYVAKGAQAVLRTCRWSVDNTLIEIEDIDEWTLKGGEEVAAIPPVSGG</sequence>
<evidence type="ECO:0000256" key="3">
    <source>
        <dbReference type="ARBA" id="ARBA00022741"/>
    </source>
</evidence>
<dbReference type="InterPro" id="IPR003749">
    <property type="entry name" value="ThiS/MoaD-like"/>
</dbReference>
<dbReference type="Pfam" id="PF02597">
    <property type="entry name" value="ThiS"/>
    <property type="match status" value="1"/>
</dbReference>
<dbReference type="GO" id="GO:1990133">
    <property type="term" value="C:molybdopterin adenylyltransferase complex"/>
    <property type="evidence" value="ECO:0007669"/>
    <property type="project" value="TreeGrafter"/>
</dbReference>
<dbReference type="GO" id="GO:0000166">
    <property type="term" value="F:nucleotide binding"/>
    <property type="evidence" value="ECO:0007669"/>
    <property type="project" value="UniProtKB-KW"/>
</dbReference>
<accession>A0A2N8ULV2</accession>
<feature type="modified residue" description="Glycyl adenylate; alternate" evidence="5">
    <location>
        <position position="93"/>
    </location>
</feature>
<comment type="pathway">
    <text evidence="5">Cofactor biosynthesis; molybdopterin biosynthesis.</text>
</comment>
<dbReference type="GO" id="GO:0030366">
    <property type="term" value="F:molybdopterin synthase activity"/>
    <property type="evidence" value="ECO:0007669"/>
    <property type="project" value="UniProtKB-UniRule"/>
</dbReference>
<comment type="function">
    <text evidence="5">Acts as a sulfur carrier required for molybdopterin biosynthesis. Component of the molybdopterin synthase complex that catalyzes the conversion of precursor Z into molybdopterin by mediating the incorporation of 2 sulfur atoms into precursor Z to generate a dithiolene group. In the complex, serves as sulfur donor by being thiocarboxylated (-COSH) at its C-terminus by UBA4. After interaction with MOCS2B, the sulfur is then transferred to precursor Z to form molybdopterin.</text>
</comment>
<dbReference type="InterPro" id="IPR028887">
    <property type="entry name" value="MOCS2A_euk"/>
</dbReference>
<evidence type="ECO:0000313" key="7">
    <source>
        <dbReference type="Proteomes" id="UP000239563"/>
    </source>
</evidence>
<evidence type="ECO:0000313" key="6">
    <source>
        <dbReference type="EMBL" id="SJX65788.1"/>
    </source>
</evidence>
<dbReference type="Proteomes" id="UP000239563">
    <property type="component" value="Chromosome XIX"/>
</dbReference>
<comment type="similarity">
    <text evidence="5">Belongs to the MoaD family. MOCS2A subfamily.</text>
</comment>
<dbReference type="GO" id="GO:0006777">
    <property type="term" value="P:Mo-molybdopterin cofactor biosynthetic process"/>
    <property type="evidence" value="ECO:0007669"/>
    <property type="project" value="UniProtKB-UniRule"/>
</dbReference>
<comment type="subcellular location">
    <subcellularLocation>
        <location evidence="5">Cytoplasm</location>
    </subcellularLocation>
</comment>
<keyword evidence="1 5" id="KW-0963">Cytoplasm</keyword>
<name>A0A2N8ULV2_9BASI</name>
<dbReference type="AlphaFoldDB" id="A0A2N8ULV2"/>
<dbReference type="CDD" id="cd00754">
    <property type="entry name" value="Ubl_MoaD"/>
    <property type="match status" value="1"/>
</dbReference>
<keyword evidence="2 5" id="KW-0597">Phosphoprotein</keyword>
<comment type="PTM">
    <text evidence="5">C-terminal thiocarboxylation occurs in 2 steps, it is first acyl-adenylated (-COAMP) via the hesA/moeB/thiF part of UBA4, then thiocarboxylated (-COSH) via the rhodanese domain of UBA4.</text>
</comment>
<dbReference type="HAMAP" id="MF_03051">
    <property type="entry name" value="MOCS2A"/>
    <property type="match status" value="1"/>
</dbReference>
<dbReference type="UniPathway" id="UPA00344"/>
<dbReference type="InterPro" id="IPR044672">
    <property type="entry name" value="MOCS2A"/>
</dbReference>
<proteinExistence type="inferred from homology"/>
<gene>
    <name evidence="6" type="ORF">SRS1_16343</name>
</gene>